<dbReference type="AlphaFoldDB" id="A0AAV2HRF0"/>
<proteinExistence type="predicted"/>
<name>A0AAV2HRF0_LYMST</name>
<evidence type="ECO:0000313" key="2">
    <source>
        <dbReference type="EMBL" id="CAL1535134.1"/>
    </source>
</evidence>
<organism evidence="2 3">
    <name type="scientific">Lymnaea stagnalis</name>
    <name type="common">Great pond snail</name>
    <name type="synonym">Helix stagnalis</name>
    <dbReference type="NCBI Taxonomy" id="6523"/>
    <lineage>
        <taxon>Eukaryota</taxon>
        <taxon>Metazoa</taxon>
        <taxon>Spiralia</taxon>
        <taxon>Lophotrochozoa</taxon>
        <taxon>Mollusca</taxon>
        <taxon>Gastropoda</taxon>
        <taxon>Heterobranchia</taxon>
        <taxon>Euthyneura</taxon>
        <taxon>Panpulmonata</taxon>
        <taxon>Hygrophila</taxon>
        <taxon>Lymnaeoidea</taxon>
        <taxon>Lymnaeidae</taxon>
        <taxon>Lymnaea</taxon>
    </lineage>
</organism>
<dbReference type="Proteomes" id="UP001497497">
    <property type="component" value="Unassembled WGS sequence"/>
</dbReference>
<evidence type="ECO:0000256" key="1">
    <source>
        <dbReference type="SAM" id="MobiDB-lite"/>
    </source>
</evidence>
<reference evidence="2 3" key="1">
    <citation type="submission" date="2024-04" db="EMBL/GenBank/DDBJ databases">
        <authorList>
            <consortium name="Genoscope - CEA"/>
            <person name="William W."/>
        </authorList>
    </citation>
    <scope>NUCLEOTIDE SEQUENCE [LARGE SCALE GENOMIC DNA]</scope>
</reference>
<evidence type="ECO:0000313" key="3">
    <source>
        <dbReference type="Proteomes" id="UP001497497"/>
    </source>
</evidence>
<sequence length="290" mass="32186">MHHHTLCSTDHQMVTFHEDVEFTHHILKPDSHLMSTDAHKVNEELLSDIAWEEALMDSEAIVSEETREKVLFDLPLFTSGDNAESISKSQINDSCFDNDPQGIISFNNRSSSDSFISAHSVMADSSEQSRLSFSSDSSSSSDIMSSSITKFASFKNFFMDSLSGKHIIKKPKTLDLFPEKKTSNFNPFKFKSKHDAYCSNDNTQKPPQLMIDGVPIESSDSAFKRKDSCSPTYSDSELTPSPSFLSSMNNFLHFSSSHPDLISPQGSLENVGNSPEPTPSPTTFNEFNGG</sequence>
<comment type="caution">
    <text evidence="2">The sequence shown here is derived from an EMBL/GenBank/DDBJ whole genome shotgun (WGS) entry which is preliminary data.</text>
</comment>
<feature type="region of interest" description="Disordered" evidence="1">
    <location>
        <begin position="262"/>
        <end position="290"/>
    </location>
</feature>
<dbReference type="EMBL" id="CAXITT010000193">
    <property type="protein sequence ID" value="CAL1535134.1"/>
    <property type="molecule type" value="Genomic_DNA"/>
</dbReference>
<keyword evidence="3" id="KW-1185">Reference proteome</keyword>
<gene>
    <name evidence="2" type="ORF">GSLYS_00009094001</name>
</gene>
<accession>A0AAV2HRF0</accession>
<feature type="non-terminal residue" evidence="2">
    <location>
        <position position="290"/>
    </location>
</feature>
<protein>
    <submittedName>
        <fullName evidence="2">Uncharacterized protein</fullName>
    </submittedName>
</protein>